<accession>A0A365QSC1</accession>
<dbReference type="Proteomes" id="UP000252458">
    <property type="component" value="Unassembled WGS sequence"/>
</dbReference>
<dbReference type="RefSeq" id="WP_113046404.1">
    <property type="nucleotide sequence ID" value="NZ_QMFZ01000018.1"/>
</dbReference>
<protein>
    <submittedName>
        <fullName evidence="1">Uncharacterized protein</fullName>
    </submittedName>
</protein>
<proteinExistence type="predicted"/>
<sequence>MGTDRVNAFHGPDSVRHEAAELLLLAARTLVSPQTPLWGRARCIDLIDTLLDLATRHGFMLTEPLLEMLDADLYGDDTLRMLHAAFNPVPETELVAALQQSSFHAWLQGKVH</sequence>
<dbReference type="AlphaFoldDB" id="A0A365QSC1"/>
<evidence type="ECO:0000313" key="2">
    <source>
        <dbReference type="Proteomes" id="UP000252458"/>
    </source>
</evidence>
<organism evidence="1 2">
    <name type="scientific">Burkholderia reimsis</name>
    <dbReference type="NCBI Taxonomy" id="2234132"/>
    <lineage>
        <taxon>Bacteria</taxon>
        <taxon>Pseudomonadati</taxon>
        <taxon>Pseudomonadota</taxon>
        <taxon>Betaproteobacteria</taxon>
        <taxon>Burkholderiales</taxon>
        <taxon>Burkholderiaceae</taxon>
        <taxon>Burkholderia</taxon>
    </lineage>
</organism>
<keyword evidence="2" id="KW-1185">Reference proteome</keyword>
<reference evidence="1 2" key="1">
    <citation type="submission" date="2018-06" db="EMBL/GenBank/DDBJ databases">
        <title>Draft genome sequence of Burkholderia reimsis strain BE51 isolated from a French agricultural soil.</title>
        <authorList>
            <person name="Esmaeel Q."/>
        </authorList>
    </citation>
    <scope>NUCLEOTIDE SEQUENCE [LARGE SCALE GENOMIC DNA]</scope>
    <source>
        <strain evidence="1 2">BE51</strain>
    </source>
</reference>
<comment type="caution">
    <text evidence="1">The sequence shown here is derived from an EMBL/GenBank/DDBJ whole genome shotgun (WGS) entry which is preliminary data.</text>
</comment>
<dbReference type="EMBL" id="QMFZ01000018">
    <property type="protein sequence ID" value="RBB37550.1"/>
    <property type="molecule type" value="Genomic_DNA"/>
</dbReference>
<gene>
    <name evidence="1" type="ORF">DPV79_21380</name>
</gene>
<evidence type="ECO:0000313" key="1">
    <source>
        <dbReference type="EMBL" id="RBB37550.1"/>
    </source>
</evidence>
<name>A0A365QSC1_9BURK</name>